<dbReference type="AlphaFoldDB" id="A0A0J8QNZ7"/>
<feature type="signal peptide" evidence="1">
    <location>
        <begin position="1"/>
        <end position="20"/>
    </location>
</feature>
<gene>
    <name evidence="2" type="ORF">CISG_10283</name>
</gene>
<evidence type="ECO:0008006" key="4">
    <source>
        <dbReference type="Google" id="ProtNLM"/>
    </source>
</evidence>
<name>A0A0J8QNZ7_COCIT</name>
<feature type="chain" id="PRO_5005307612" description="Secreted protein" evidence="1">
    <location>
        <begin position="21"/>
        <end position="91"/>
    </location>
</feature>
<evidence type="ECO:0000313" key="2">
    <source>
        <dbReference type="EMBL" id="KMU74186.1"/>
    </source>
</evidence>
<proteinExistence type="predicted"/>
<evidence type="ECO:0000256" key="1">
    <source>
        <dbReference type="SAM" id="SignalP"/>
    </source>
</evidence>
<accession>A0A0J8QNZ7</accession>
<keyword evidence="1" id="KW-0732">Signal</keyword>
<reference evidence="3" key="1">
    <citation type="journal article" date="2010" name="Genome Res.">
        <title>Population genomic sequencing of Coccidioides fungi reveals recent hybridization and transposon control.</title>
        <authorList>
            <person name="Neafsey D.E."/>
            <person name="Barker B.M."/>
            <person name="Sharpton T.J."/>
            <person name="Stajich J.E."/>
            <person name="Park D.J."/>
            <person name="Whiston E."/>
            <person name="Hung C.-Y."/>
            <person name="McMahan C."/>
            <person name="White J."/>
            <person name="Sykes S."/>
            <person name="Heiman D."/>
            <person name="Young S."/>
            <person name="Zeng Q."/>
            <person name="Abouelleil A."/>
            <person name="Aftuck L."/>
            <person name="Bessette D."/>
            <person name="Brown A."/>
            <person name="FitzGerald M."/>
            <person name="Lui A."/>
            <person name="Macdonald J.P."/>
            <person name="Priest M."/>
            <person name="Orbach M.J."/>
            <person name="Galgiani J.N."/>
            <person name="Kirkland T.N."/>
            <person name="Cole G.T."/>
            <person name="Birren B.W."/>
            <person name="Henn M.R."/>
            <person name="Taylor J.W."/>
            <person name="Rounsley S.D."/>
        </authorList>
    </citation>
    <scope>NUCLEOTIDE SEQUENCE [LARGE SCALE GENOMIC DNA]</scope>
    <source>
        <strain evidence="3">RMSCC 3703</strain>
    </source>
</reference>
<organism evidence="2 3">
    <name type="scientific">Coccidioides immitis RMSCC 3703</name>
    <dbReference type="NCBI Taxonomy" id="454286"/>
    <lineage>
        <taxon>Eukaryota</taxon>
        <taxon>Fungi</taxon>
        <taxon>Dikarya</taxon>
        <taxon>Ascomycota</taxon>
        <taxon>Pezizomycotina</taxon>
        <taxon>Eurotiomycetes</taxon>
        <taxon>Eurotiomycetidae</taxon>
        <taxon>Onygenales</taxon>
        <taxon>Onygenaceae</taxon>
        <taxon>Coccidioides</taxon>
    </lineage>
</organism>
<dbReference type="EMBL" id="DS268277">
    <property type="protein sequence ID" value="KMU74186.1"/>
    <property type="molecule type" value="Genomic_DNA"/>
</dbReference>
<evidence type="ECO:0000313" key="3">
    <source>
        <dbReference type="Proteomes" id="UP000054559"/>
    </source>
</evidence>
<sequence>MGRTGEGGMFCSKILLVCSASLVAPSGRRLGQLFNSRRTNTACWSSPYCWLRRAVRRGSAIQSNGQMPEAFFLTWRSFPGLFSVKCGNSKP</sequence>
<dbReference type="Proteomes" id="UP000054559">
    <property type="component" value="Unassembled WGS sequence"/>
</dbReference>
<protein>
    <recommendedName>
        <fullName evidence="4">Secreted protein</fullName>
    </recommendedName>
</protein>